<dbReference type="Proteomes" id="UP000652761">
    <property type="component" value="Unassembled WGS sequence"/>
</dbReference>
<evidence type="ECO:0000313" key="1">
    <source>
        <dbReference type="EMBL" id="MQM15966.1"/>
    </source>
</evidence>
<organism evidence="1 2">
    <name type="scientific">Colocasia esculenta</name>
    <name type="common">Wild taro</name>
    <name type="synonym">Arum esculentum</name>
    <dbReference type="NCBI Taxonomy" id="4460"/>
    <lineage>
        <taxon>Eukaryota</taxon>
        <taxon>Viridiplantae</taxon>
        <taxon>Streptophyta</taxon>
        <taxon>Embryophyta</taxon>
        <taxon>Tracheophyta</taxon>
        <taxon>Spermatophyta</taxon>
        <taxon>Magnoliopsida</taxon>
        <taxon>Liliopsida</taxon>
        <taxon>Araceae</taxon>
        <taxon>Aroideae</taxon>
        <taxon>Colocasieae</taxon>
        <taxon>Colocasia</taxon>
    </lineage>
</organism>
<keyword evidence="2" id="KW-1185">Reference proteome</keyword>
<accession>A0A843X9F8</accession>
<comment type="caution">
    <text evidence="1">The sequence shown here is derived from an EMBL/GenBank/DDBJ whole genome shotgun (WGS) entry which is preliminary data.</text>
</comment>
<evidence type="ECO:0000313" key="2">
    <source>
        <dbReference type="Proteomes" id="UP000652761"/>
    </source>
</evidence>
<dbReference type="AlphaFoldDB" id="A0A843X9F8"/>
<dbReference type="EMBL" id="NMUH01006771">
    <property type="protein sequence ID" value="MQM15966.1"/>
    <property type="molecule type" value="Genomic_DNA"/>
</dbReference>
<sequence>MLELPIARRMDDIVASMGTKNFNPVEKERAEKGALRFAIPWQTTAVHANRTVLGLGSPQWGDSGMPRWTGTEHIRDNVYEESKDWITLVQAVERPHSLLVWITI</sequence>
<name>A0A843X9F8_COLES</name>
<proteinExistence type="predicted"/>
<protein>
    <submittedName>
        <fullName evidence="1">Uncharacterized protein</fullName>
    </submittedName>
</protein>
<gene>
    <name evidence="1" type="ORF">Taro_048920</name>
</gene>
<reference evidence="1" key="1">
    <citation type="submission" date="2017-07" db="EMBL/GenBank/DDBJ databases">
        <title>Taro Niue Genome Assembly and Annotation.</title>
        <authorList>
            <person name="Atibalentja N."/>
            <person name="Keating K."/>
            <person name="Fields C.J."/>
        </authorList>
    </citation>
    <scope>NUCLEOTIDE SEQUENCE</scope>
    <source>
        <strain evidence="1">Niue_2</strain>
        <tissue evidence="1">Leaf</tissue>
    </source>
</reference>